<protein>
    <submittedName>
        <fullName evidence="2">Putative membrane protein</fullName>
    </submittedName>
</protein>
<dbReference type="InterPro" id="IPR023393">
    <property type="entry name" value="START-like_dom_sf"/>
</dbReference>
<dbReference type="PANTHER" id="PTHR33824:SF7">
    <property type="entry name" value="POLYKETIDE CYCLASE_DEHYDRASE AND LIPID TRANSPORT SUPERFAMILY PROTEIN"/>
    <property type="match status" value="1"/>
</dbReference>
<dbReference type="SUPFAM" id="SSF55961">
    <property type="entry name" value="Bet v1-like"/>
    <property type="match status" value="1"/>
</dbReference>
<gene>
    <name evidence="2" type="ORF">F4561_003592</name>
</gene>
<name>A0A7W7W381_9ACTN</name>
<dbReference type="Pfam" id="PF03364">
    <property type="entry name" value="Polyketide_cyc"/>
    <property type="match status" value="1"/>
</dbReference>
<evidence type="ECO:0000313" key="3">
    <source>
        <dbReference type="Proteomes" id="UP000523007"/>
    </source>
</evidence>
<feature type="domain" description="Coenzyme Q-binding protein COQ10 START" evidence="1">
    <location>
        <begin position="10"/>
        <end position="129"/>
    </location>
</feature>
<proteinExistence type="predicted"/>
<dbReference type="AlphaFoldDB" id="A0A7W7W381"/>
<dbReference type="InterPro" id="IPR047137">
    <property type="entry name" value="ORF3"/>
</dbReference>
<dbReference type="RefSeq" id="WP_184580420.1">
    <property type="nucleotide sequence ID" value="NZ_JACHJT010000001.1"/>
</dbReference>
<reference evidence="2 3" key="1">
    <citation type="submission" date="2020-08" db="EMBL/GenBank/DDBJ databases">
        <title>Sequencing the genomes of 1000 actinobacteria strains.</title>
        <authorList>
            <person name="Klenk H.-P."/>
        </authorList>
    </citation>
    <scope>NUCLEOTIDE SEQUENCE [LARGE SCALE GENOMIC DNA]</scope>
    <source>
        <strain evidence="2 3">DSM 102030</strain>
    </source>
</reference>
<keyword evidence="3" id="KW-1185">Reference proteome</keyword>
<dbReference type="CDD" id="cd07817">
    <property type="entry name" value="SRPBCC_8"/>
    <property type="match status" value="1"/>
</dbReference>
<dbReference type="Proteomes" id="UP000523007">
    <property type="component" value="Unassembled WGS sequence"/>
</dbReference>
<accession>A0A7W7W381</accession>
<organism evidence="2 3">
    <name type="scientific">Lipingzhangella halophila</name>
    <dbReference type="NCBI Taxonomy" id="1783352"/>
    <lineage>
        <taxon>Bacteria</taxon>
        <taxon>Bacillati</taxon>
        <taxon>Actinomycetota</taxon>
        <taxon>Actinomycetes</taxon>
        <taxon>Streptosporangiales</taxon>
        <taxon>Nocardiopsidaceae</taxon>
        <taxon>Lipingzhangella</taxon>
    </lineage>
</organism>
<comment type="caution">
    <text evidence="2">The sequence shown here is derived from an EMBL/GenBank/DDBJ whole genome shotgun (WGS) entry which is preliminary data.</text>
</comment>
<sequence>MSELIETVEVNVPVHTAYNQWTQFEDFPHFMSGVSQVIQRDDTHMTWTIDIAGQEREFAVEITEQYPDERVAWRTTDGTTHAGVVTFHHLSEGWARVTLQLDTVPEGVAEQLGDKLGLVKSRIKGDMKRFKEFIEQRRTPTGGWRGTVGGS</sequence>
<evidence type="ECO:0000259" key="1">
    <source>
        <dbReference type="Pfam" id="PF03364"/>
    </source>
</evidence>
<dbReference type="InterPro" id="IPR005031">
    <property type="entry name" value="COQ10_START"/>
</dbReference>
<dbReference type="PANTHER" id="PTHR33824">
    <property type="entry name" value="POLYKETIDE CYCLASE/DEHYDRASE AND LIPID TRANSPORT SUPERFAMILY PROTEIN"/>
    <property type="match status" value="1"/>
</dbReference>
<dbReference type="Gene3D" id="3.30.530.20">
    <property type="match status" value="1"/>
</dbReference>
<dbReference type="EMBL" id="JACHJT010000001">
    <property type="protein sequence ID" value="MBB4932772.1"/>
    <property type="molecule type" value="Genomic_DNA"/>
</dbReference>
<evidence type="ECO:0000313" key="2">
    <source>
        <dbReference type="EMBL" id="MBB4932772.1"/>
    </source>
</evidence>